<feature type="transmembrane region" description="Helical" evidence="7">
    <location>
        <begin position="312"/>
        <end position="333"/>
    </location>
</feature>
<evidence type="ECO:0000256" key="1">
    <source>
        <dbReference type="ARBA" id="ARBA00004651"/>
    </source>
</evidence>
<evidence type="ECO:0000256" key="2">
    <source>
        <dbReference type="ARBA" id="ARBA00022448"/>
    </source>
</evidence>
<feature type="transmembrane region" description="Helical" evidence="7">
    <location>
        <begin position="112"/>
        <end position="135"/>
    </location>
</feature>
<feature type="transmembrane region" description="Helical" evidence="7">
    <location>
        <begin position="177"/>
        <end position="198"/>
    </location>
</feature>
<dbReference type="PANTHER" id="PTHR23517">
    <property type="entry name" value="RESISTANCE PROTEIN MDTM, PUTATIVE-RELATED-RELATED"/>
    <property type="match status" value="1"/>
</dbReference>
<name>A0ABU4I0G3_9ACTN</name>
<dbReference type="Gene3D" id="1.20.1250.20">
    <property type="entry name" value="MFS general substrate transporter like domains"/>
    <property type="match status" value="1"/>
</dbReference>
<keyword evidence="3" id="KW-1003">Cell membrane</keyword>
<feature type="transmembrane region" description="Helical" evidence="7">
    <location>
        <begin position="287"/>
        <end position="306"/>
    </location>
</feature>
<sequence length="410" mass="42027">MQRSTPTSAAGAAPRRLTGTAAFAVVAAVIGLALAASATPSPLYGVYQEQWQFSTITLTLVYAVYCIGVLGALLVAGSISDDVGRRPVLVTALSGLVLSTVLFALAESVTWLFVARALQGISTGVALGAAGAALIDLHPRGDARRVGLVNGTVSGAGMGLGSFVAAALVQYGPAPKVTPFVLLGVLFALALVATLLLPEPVRDRRRLSLRIQIPRIPPSVRGPFTLSALAVLASWSIGGIYLSLGPRLAAEMLHTDNHMAGGIAILALTIPGVFTQLIWHEADPHRLASIGAAVLGFGMALIVLSLSTHSAAFFVGASAITGAGWGVAFLGALRSLTVVIPPQHRAEVMSAFYVVAYASLAVPAIVAGVVVTHISIDDTFRIFGTLVVVLAAIVATLAARVRTGRAAVAV</sequence>
<feature type="transmembrane region" description="Helical" evidence="7">
    <location>
        <begin position="382"/>
        <end position="401"/>
    </location>
</feature>
<feature type="transmembrane region" description="Helical" evidence="7">
    <location>
        <begin position="219"/>
        <end position="242"/>
    </location>
</feature>
<feature type="transmembrane region" description="Helical" evidence="7">
    <location>
        <begin position="51"/>
        <end position="76"/>
    </location>
</feature>
<evidence type="ECO:0000313" key="10">
    <source>
        <dbReference type="Proteomes" id="UP001284601"/>
    </source>
</evidence>
<keyword evidence="2" id="KW-0813">Transport</keyword>
<dbReference type="SUPFAM" id="SSF103473">
    <property type="entry name" value="MFS general substrate transporter"/>
    <property type="match status" value="1"/>
</dbReference>
<proteinExistence type="predicted"/>
<evidence type="ECO:0000256" key="7">
    <source>
        <dbReference type="SAM" id="Phobius"/>
    </source>
</evidence>
<evidence type="ECO:0000256" key="4">
    <source>
        <dbReference type="ARBA" id="ARBA00022692"/>
    </source>
</evidence>
<dbReference type="Pfam" id="PF07690">
    <property type="entry name" value="MFS_1"/>
    <property type="match status" value="1"/>
</dbReference>
<evidence type="ECO:0000256" key="5">
    <source>
        <dbReference type="ARBA" id="ARBA00022989"/>
    </source>
</evidence>
<dbReference type="InterPro" id="IPR036259">
    <property type="entry name" value="MFS_trans_sf"/>
</dbReference>
<dbReference type="RefSeq" id="WP_318600976.1">
    <property type="nucleotide sequence ID" value="NZ_JAWSTH010000143.1"/>
</dbReference>
<feature type="transmembrane region" description="Helical" evidence="7">
    <location>
        <begin position="147"/>
        <end position="171"/>
    </location>
</feature>
<feature type="transmembrane region" description="Helical" evidence="7">
    <location>
        <begin position="354"/>
        <end position="376"/>
    </location>
</feature>
<reference evidence="9 10" key="2">
    <citation type="submission" date="2023-10" db="EMBL/GenBank/DDBJ databases">
        <authorList>
            <person name="Han X.F."/>
        </authorList>
    </citation>
    <scope>NUCLEOTIDE SEQUENCE [LARGE SCALE GENOMIC DNA]</scope>
    <source>
        <strain evidence="9 10">KCTC 39840</strain>
    </source>
</reference>
<organism evidence="9 10">
    <name type="scientific">Conexibacter stalactiti</name>
    <dbReference type="NCBI Taxonomy" id="1940611"/>
    <lineage>
        <taxon>Bacteria</taxon>
        <taxon>Bacillati</taxon>
        <taxon>Actinomycetota</taxon>
        <taxon>Thermoleophilia</taxon>
        <taxon>Solirubrobacterales</taxon>
        <taxon>Conexibacteraceae</taxon>
        <taxon>Conexibacter</taxon>
    </lineage>
</organism>
<feature type="transmembrane region" description="Helical" evidence="7">
    <location>
        <begin position="262"/>
        <end position="280"/>
    </location>
</feature>
<feature type="domain" description="Major facilitator superfamily (MFS) profile" evidence="8">
    <location>
        <begin position="17"/>
        <end position="402"/>
    </location>
</feature>
<accession>A0ABU4I0G3</accession>
<reference evidence="10" key="1">
    <citation type="submission" date="2023-07" db="EMBL/GenBank/DDBJ databases">
        <title>Conexibacter stalactiti sp. nov., isolated from stalactites in a lava cave and emended description of the genus Conexibacter.</title>
        <authorList>
            <person name="Lee S.D."/>
        </authorList>
    </citation>
    <scope>NUCLEOTIDE SEQUENCE [LARGE SCALE GENOMIC DNA]</scope>
    <source>
        <strain evidence="10">KCTC 39840</strain>
    </source>
</reference>
<feature type="transmembrane region" description="Helical" evidence="7">
    <location>
        <begin position="88"/>
        <end position="106"/>
    </location>
</feature>
<dbReference type="InterPro" id="IPR050171">
    <property type="entry name" value="MFS_Transporters"/>
</dbReference>
<gene>
    <name evidence="9" type="ORF">R7226_29070</name>
</gene>
<keyword evidence="6 7" id="KW-0472">Membrane</keyword>
<keyword evidence="4 7" id="KW-0812">Transmembrane</keyword>
<protein>
    <submittedName>
        <fullName evidence="9">MFS transporter</fullName>
    </submittedName>
</protein>
<evidence type="ECO:0000313" key="9">
    <source>
        <dbReference type="EMBL" id="MDW5598447.1"/>
    </source>
</evidence>
<evidence type="ECO:0000259" key="8">
    <source>
        <dbReference type="PROSITE" id="PS50850"/>
    </source>
</evidence>
<dbReference type="PANTHER" id="PTHR23517:SF13">
    <property type="entry name" value="MAJOR FACILITATOR SUPERFAMILY MFS_1"/>
    <property type="match status" value="1"/>
</dbReference>
<dbReference type="InterPro" id="IPR011701">
    <property type="entry name" value="MFS"/>
</dbReference>
<evidence type="ECO:0000256" key="6">
    <source>
        <dbReference type="ARBA" id="ARBA00023136"/>
    </source>
</evidence>
<dbReference type="InterPro" id="IPR020846">
    <property type="entry name" value="MFS_dom"/>
</dbReference>
<dbReference type="EMBL" id="JAWSTH010000143">
    <property type="protein sequence ID" value="MDW5598447.1"/>
    <property type="molecule type" value="Genomic_DNA"/>
</dbReference>
<evidence type="ECO:0000256" key="3">
    <source>
        <dbReference type="ARBA" id="ARBA00022475"/>
    </source>
</evidence>
<dbReference type="PROSITE" id="PS50850">
    <property type="entry name" value="MFS"/>
    <property type="match status" value="1"/>
</dbReference>
<keyword evidence="5 7" id="KW-1133">Transmembrane helix</keyword>
<dbReference type="Proteomes" id="UP001284601">
    <property type="component" value="Unassembled WGS sequence"/>
</dbReference>
<comment type="caution">
    <text evidence="9">The sequence shown here is derived from an EMBL/GenBank/DDBJ whole genome shotgun (WGS) entry which is preliminary data.</text>
</comment>
<comment type="subcellular location">
    <subcellularLocation>
        <location evidence="1">Cell membrane</location>
        <topology evidence="1">Multi-pass membrane protein</topology>
    </subcellularLocation>
</comment>
<keyword evidence="10" id="KW-1185">Reference proteome</keyword>